<keyword evidence="11" id="KW-0325">Glycoprotein</keyword>
<dbReference type="InterPro" id="IPR032675">
    <property type="entry name" value="LRR_dom_sf"/>
</dbReference>
<dbReference type="Pfam" id="PF23598">
    <property type="entry name" value="LRR_14"/>
    <property type="match status" value="1"/>
</dbReference>
<evidence type="ECO:0000256" key="11">
    <source>
        <dbReference type="ARBA" id="ARBA00023180"/>
    </source>
</evidence>
<evidence type="ECO:0000256" key="2">
    <source>
        <dbReference type="ARBA" id="ARBA00009592"/>
    </source>
</evidence>
<evidence type="ECO:0000256" key="4">
    <source>
        <dbReference type="ARBA" id="ARBA00022614"/>
    </source>
</evidence>
<dbReference type="PRINTS" id="PR00019">
    <property type="entry name" value="LEURICHRPT"/>
</dbReference>
<dbReference type="InterPro" id="IPR003591">
    <property type="entry name" value="Leu-rich_rpt_typical-subtyp"/>
</dbReference>
<sequence length="764" mass="86546">MVSSISQTSILLLLLFYASTFQKGMSNNLREVRCNEKDRQTLLIFKQGIVRDPYNKLVTWSSEKDCCAWKGVQCDNTTSRVTKLDLSTQSLEGEMNLALLELEFLNHLDLSMNNFNAISIPSIPNDVISDSNLQYLDLSLSGYNLSMDNLNWLSQLSSLKQLDLRGTDLHKETNWLLAMPPSLSNLYLRDCQLTSISPSANLTSLVTVDLSYNNFNSELPCWLFNLSNDISHLDLSWSSLHGEIPLSLFNHQNLEYLDLSHNMFSGSIPSSLGNLTSLTFLDIGSNSFSGTISETHFSRLRNLEYLHLSNSSFAFHFNPEWVPLFQLKVLDLDNTNQGAKLPSWIYTQKSLEYLDISSSGITFVDEDRFKRLIAGNYFMLDMSNNSINEDISNVMLNSSFIKLRHNNFSGRLPQLSNVQYVDLSHNSFTGSIPPGWQNLNYLFYINLWSNKLFGEVPVELSNLTRLEVMNLGKNEFYGTIPINMPQNLQVVILRYNHFEGSIPPQLFNLSFLAHLDLAHNKLSGSIPQVTYNITQMVRSEFSHSFVDDDLINLFTKGQDYEYNLKWPRATVDLSANNLTGEIPLELFGLIQVQTLNLSYNHLIGTIPKTIGGMKNLESLDLSNNKLFGEIPQTMTTLSFLSYLNMSCNNFTGQIPIGTQLQSFDASSYIGNPELCGAPLPKCNTEDNNHGNATENTDGDSEKESLYLGMGVGFAVGFWGFCGSLLLLRKWRHKYYRFFDRLADQLYVTYMGKFNIFVNREAPVS</sequence>
<evidence type="ECO:0000256" key="1">
    <source>
        <dbReference type="ARBA" id="ARBA00004251"/>
    </source>
</evidence>
<keyword evidence="6 13" id="KW-0732">Signal</keyword>
<dbReference type="PANTHER" id="PTHR48063:SF52">
    <property type="entry name" value="LRR RECEPTOR-LIKE KINASE FAMILY PROTEIN"/>
    <property type="match status" value="1"/>
</dbReference>
<comment type="subcellular location">
    <subcellularLocation>
        <location evidence="1">Cell membrane</location>
        <topology evidence="1">Single-pass type I membrane protein</topology>
    </subcellularLocation>
</comment>
<dbReference type="Pfam" id="PF00560">
    <property type="entry name" value="LRR_1"/>
    <property type="match status" value="4"/>
</dbReference>
<keyword evidence="5 12" id="KW-0812">Transmembrane</keyword>
<dbReference type="InterPro" id="IPR013210">
    <property type="entry name" value="LRR_N_plant-typ"/>
</dbReference>
<dbReference type="Gene3D" id="3.80.10.10">
    <property type="entry name" value="Ribonuclease Inhibitor"/>
    <property type="match status" value="4"/>
</dbReference>
<dbReference type="InterPro" id="IPR046956">
    <property type="entry name" value="RLP23-like"/>
</dbReference>
<dbReference type="SMR" id="I1N8B7"/>
<dbReference type="HOGENOM" id="CLU_000288_18_3_1"/>
<evidence type="ECO:0000256" key="9">
    <source>
        <dbReference type="ARBA" id="ARBA00023136"/>
    </source>
</evidence>
<keyword evidence="18" id="KW-1185">Reference proteome</keyword>
<dbReference type="PROSITE" id="PS51450">
    <property type="entry name" value="LRR"/>
    <property type="match status" value="2"/>
</dbReference>
<dbReference type="GO" id="GO:0009791">
    <property type="term" value="P:post-embryonic development"/>
    <property type="evidence" value="ECO:0007669"/>
    <property type="project" value="UniProtKB-ARBA"/>
</dbReference>
<evidence type="ECO:0000256" key="7">
    <source>
        <dbReference type="ARBA" id="ARBA00022737"/>
    </source>
</evidence>
<feature type="domain" description="Leucine-rich repeat-containing N-terminal plant-type" evidence="14">
    <location>
        <begin position="36"/>
        <end position="75"/>
    </location>
</feature>
<dbReference type="Pfam" id="PF13855">
    <property type="entry name" value="LRR_8"/>
    <property type="match status" value="1"/>
</dbReference>
<dbReference type="SMART" id="SM00369">
    <property type="entry name" value="LRR_TYP"/>
    <property type="match status" value="8"/>
</dbReference>
<evidence type="ECO:0000313" key="16">
    <source>
        <dbReference type="EMBL" id="KRG94876.1"/>
    </source>
</evidence>
<dbReference type="Pfam" id="PF08263">
    <property type="entry name" value="LRRNT_2"/>
    <property type="match status" value="1"/>
</dbReference>
<feature type="domain" description="Disease resistance R13L4/SHOC-2-like LRR" evidence="15">
    <location>
        <begin position="200"/>
        <end position="409"/>
    </location>
</feature>
<evidence type="ECO:0000256" key="12">
    <source>
        <dbReference type="SAM" id="Phobius"/>
    </source>
</evidence>
<dbReference type="Proteomes" id="UP000008827">
    <property type="component" value="Chromosome 19"/>
</dbReference>
<reference evidence="16" key="3">
    <citation type="submission" date="2018-07" db="EMBL/GenBank/DDBJ databases">
        <title>WGS assembly of Glycine max.</title>
        <authorList>
            <person name="Schmutz J."/>
            <person name="Cannon S."/>
            <person name="Schlueter J."/>
            <person name="Ma J."/>
            <person name="Mitros T."/>
            <person name="Nelson W."/>
            <person name="Hyten D."/>
            <person name="Song Q."/>
            <person name="Thelen J."/>
            <person name="Cheng J."/>
            <person name="Xu D."/>
            <person name="Hellsten U."/>
            <person name="May G."/>
            <person name="Yu Y."/>
            <person name="Sakurai T."/>
            <person name="Umezawa T."/>
            <person name="Bhattacharyya M."/>
            <person name="Sandhu D."/>
            <person name="Valliyodan B."/>
            <person name="Lindquist E."/>
            <person name="Peto M."/>
            <person name="Grant D."/>
            <person name="Shu S."/>
            <person name="Goodstein D."/>
            <person name="Barry K."/>
            <person name="Futrell-Griggs M."/>
            <person name="Abernathy B."/>
            <person name="Du J."/>
            <person name="Tian Z."/>
            <person name="Zhu L."/>
            <person name="Gill N."/>
            <person name="Joshi T."/>
            <person name="Libault M."/>
            <person name="Sethuraman A."/>
            <person name="Zhang X."/>
            <person name="Shinozaki K."/>
            <person name="Nguyen H."/>
            <person name="Wing R."/>
            <person name="Cregan P."/>
            <person name="Specht J."/>
            <person name="Grimwood J."/>
            <person name="Rokhsar D."/>
            <person name="Stacey G."/>
            <person name="Shoemaker R."/>
            <person name="Jackson S."/>
        </authorList>
    </citation>
    <scope>NUCLEOTIDE SEQUENCE</scope>
    <source>
        <tissue evidence="16">Callus</tissue>
    </source>
</reference>
<evidence type="ECO:0000313" key="18">
    <source>
        <dbReference type="Proteomes" id="UP000008827"/>
    </source>
</evidence>
<keyword evidence="7" id="KW-0677">Repeat</keyword>
<dbReference type="RefSeq" id="XP_003553344.2">
    <property type="nucleotide sequence ID" value="XM_003553296.4"/>
</dbReference>
<keyword evidence="3" id="KW-1003">Cell membrane</keyword>
<dbReference type="Gramene" id="KRG94876">
    <property type="protein sequence ID" value="KRG94876"/>
    <property type="gene ID" value="GLYMA_19G115000"/>
</dbReference>
<dbReference type="GO" id="GO:0005886">
    <property type="term" value="C:plasma membrane"/>
    <property type="evidence" value="ECO:0007669"/>
    <property type="project" value="UniProtKB-SubCell"/>
</dbReference>
<dbReference type="PaxDb" id="3847-GLYMA19G29240.1"/>
<keyword evidence="4" id="KW-0433">Leucine-rich repeat</keyword>
<protein>
    <submittedName>
        <fullName evidence="16 17">Uncharacterized protein</fullName>
    </submittedName>
</protein>
<dbReference type="AlphaFoldDB" id="I1N8B7"/>
<gene>
    <name evidence="17" type="primary">LOC100783837</name>
    <name evidence="16" type="ORF">GLYMA_19G115000</name>
</gene>
<dbReference type="PANTHER" id="PTHR48063">
    <property type="entry name" value="LRR RECEPTOR-LIKE KINASE"/>
    <property type="match status" value="1"/>
</dbReference>
<keyword evidence="9 12" id="KW-0472">Membrane</keyword>
<dbReference type="InterPro" id="IPR055414">
    <property type="entry name" value="LRR_R13L4/SHOC2-like"/>
</dbReference>
<dbReference type="EnsemblPlants" id="KRG94876">
    <property type="protein sequence ID" value="KRG94876"/>
    <property type="gene ID" value="GLYMA_19G115000"/>
</dbReference>
<accession>I1N8B7</accession>
<keyword evidence="10" id="KW-0675">Receptor</keyword>
<comment type="similarity">
    <text evidence="2">Belongs to the RLP family.</text>
</comment>
<keyword evidence="8 12" id="KW-1133">Transmembrane helix</keyword>
<reference evidence="16 17" key="1">
    <citation type="journal article" date="2010" name="Nature">
        <title>Genome sequence of the palaeopolyploid soybean.</title>
        <authorList>
            <person name="Schmutz J."/>
            <person name="Cannon S.B."/>
            <person name="Schlueter J."/>
            <person name="Ma J."/>
            <person name="Mitros T."/>
            <person name="Nelson W."/>
            <person name="Hyten D.L."/>
            <person name="Song Q."/>
            <person name="Thelen J.J."/>
            <person name="Cheng J."/>
            <person name="Xu D."/>
            <person name="Hellsten U."/>
            <person name="May G.D."/>
            <person name="Yu Y."/>
            <person name="Sakurai T."/>
            <person name="Umezawa T."/>
            <person name="Bhattacharyya M.K."/>
            <person name="Sandhu D."/>
            <person name="Valliyodan B."/>
            <person name="Lindquist E."/>
            <person name="Peto M."/>
            <person name="Grant D."/>
            <person name="Shu S."/>
            <person name="Goodstein D."/>
            <person name="Barry K."/>
            <person name="Futrell-Griggs M."/>
            <person name="Abernathy B."/>
            <person name="Du J."/>
            <person name="Tian Z."/>
            <person name="Zhu L."/>
            <person name="Gill N."/>
            <person name="Joshi T."/>
            <person name="Libault M."/>
            <person name="Sethuraman A."/>
            <person name="Zhang X.-C."/>
            <person name="Shinozaki K."/>
            <person name="Nguyen H.T."/>
            <person name="Wing R.A."/>
            <person name="Cregan P."/>
            <person name="Specht J."/>
            <person name="Grimwood J."/>
            <person name="Rokhsar D."/>
            <person name="Stacey G."/>
            <person name="Shoemaker R.C."/>
            <person name="Jackson S.A."/>
        </authorList>
    </citation>
    <scope>NUCLEOTIDE SEQUENCE [LARGE SCALE GENOMIC DNA]</scope>
    <source>
        <strain evidence="17">cv. Williams 82</strain>
        <tissue evidence="16">Callus</tissue>
    </source>
</reference>
<organism evidence="16">
    <name type="scientific">Glycine max</name>
    <name type="common">Soybean</name>
    <name type="synonym">Glycine hispida</name>
    <dbReference type="NCBI Taxonomy" id="3847"/>
    <lineage>
        <taxon>Eukaryota</taxon>
        <taxon>Viridiplantae</taxon>
        <taxon>Streptophyta</taxon>
        <taxon>Embryophyta</taxon>
        <taxon>Tracheophyta</taxon>
        <taxon>Spermatophyta</taxon>
        <taxon>Magnoliopsida</taxon>
        <taxon>eudicotyledons</taxon>
        <taxon>Gunneridae</taxon>
        <taxon>Pentapetalae</taxon>
        <taxon>rosids</taxon>
        <taxon>fabids</taxon>
        <taxon>Fabales</taxon>
        <taxon>Fabaceae</taxon>
        <taxon>Papilionoideae</taxon>
        <taxon>50 kb inversion clade</taxon>
        <taxon>NPAAA clade</taxon>
        <taxon>indigoferoid/millettioid clade</taxon>
        <taxon>Phaseoleae</taxon>
        <taxon>Glycine</taxon>
        <taxon>Glycine subgen. Soja</taxon>
    </lineage>
</organism>
<name>I1N8B7_SOYBN</name>
<feature type="chain" id="PRO_5014579308" evidence="13">
    <location>
        <begin position="27"/>
        <end position="764"/>
    </location>
</feature>
<dbReference type="OMA" id="RMITILW"/>
<dbReference type="KEGG" id="gmx:100783837"/>
<dbReference type="FunFam" id="3.80.10.10:FF:000233">
    <property type="entry name" value="Leucine-rich repeat receptor-like protein kinase TDR"/>
    <property type="match status" value="1"/>
</dbReference>
<dbReference type="eggNOG" id="KOG0619">
    <property type="taxonomic scope" value="Eukaryota"/>
</dbReference>
<evidence type="ECO:0000259" key="15">
    <source>
        <dbReference type="Pfam" id="PF23598"/>
    </source>
</evidence>
<evidence type="ECO:0000256" key="5">
    <source>
        <dbReference type="ARBA" id="ARBA00022692"/>
    </source>
</evidence>
<evidence type="ECO:0000256" key="10">
    <source>
        <dbReference type="ARBA" id="ARBA00023170"/>
    </source>
</evidence>
<dbReference type="STRING" id="3847.I1N8B7"/>
<evidence type="ECO:0000256" key="8">
    <source>
        <dbReference type="ARBA" id="ARBA00022989"/>
    </source>
</evidence>
<dbReference type="OrthoDB" id="1600340at2759"/>
<proteinExistence type="inferred from homology"/>
<dbReference type="EMBL" id="CM000852">
    <property type="protein sequence ID" value="KRG94876.1"/>
    <property type="molecule type" value="Genomic_DNA"/>
</dbReference>
<feature type="transmembrane region" description="Helical" evidence="12">
    <location>
        <begin position="705"/>
        <end position="727"/>
    </location>
</feature>
<evidence type="ECO:0000259" key="14">
    <source>
        <dbReference type="Pfam" id="PF08263"/>
    </source>
</evidence>
<feature type="signal peptide" evidence="13">
    <location>
        <begin position="1"/>
        <end position="26"/>
    </location>
</feature>
<evidence type="ECO:0000256" key="6">
    <source>
        <dbReference type="ARBA" id="ARBA00022729"/>
    </source>
</evidence>
<dbReference type="SUPFAM" id="SSF52058">
    <property type="entry name" value="L domain-like"/>
    <property type="match status" value="2"/>
</dbReference>
<reference evidence="17" key="2">
    <citation type="submission" date="2018-02" db="UniProtKB">
        <authorList>
            <consortium name="EnsemblPlants"/>
        </authorList>
    </citation>
    <scope>IDENTIFICATION</scope>
    <source>
        <strain evidence="17">Williams 82</strain>
    </source>
</reference>
<dbReference type="FunFam" id="3.80.10.10:FF:000383">
    <property type="entry name" value="Leucine-rich repeat receptor protein kinase EMS1"/>
    <property type="match status" value="1"/>
</dbReference>
<dbReference type="GeneID" id="100783837"/>
<dbReference type="InterPro" id="IPR001611">
    <property type="entry name" value="Leu-rich_rpt"/>
</dbReference>
<evidence type="ECO:0000256" key="13">
    <source>
        <dbReference type="SAM" id="SignalP"/>
    </source>
</evidence>
<evidence type="ECO:0000256" key="3">
    <source>
        <dbReference type="ARBA" id="ARBA00022475"/>
    </source>
</evidence>
<evidence type="ECO:0000313" key="17">
    <source>
        <dbReference type="EnsemblPlants" id="KRG94876"/>
    </source>
</evidence>